<dbReference type="Proteomes" id="UP000660611">
    <property type="component" value="Unassembled WGS sequence"/>
</dbReference>
<dbReference type="InterPro" id="IPR036388">
    <property type="entry name" value="WH-like_DNA-bd_sf"/>
</dbReference>
<dbReference type="InterPro" id="IPR008920">
    <property type="entry name" value="TF_FadR/GntR_C"/>
</dbReference>
<comment type="caution">
    <text evidence="5">The sequence shown here is derived from an EMBL/GenBank/DDBJ whole genome shotgun (WGS) entry which is preliminary data.</text>
</comment>
<dbReference type="PANTHER" id="PTHR43537">
    <property type="entry name" value="TRANSCRIPTIONAL REGULATOR, GNTR FAMILY"/>
    <property type="match status" value="1"/>
</dbReference>
<reference evidence="5" key="1">
    <citation type="submission" date="2021-01" db="EMBL/GenBank/DDBJ databases">
        <title>Whole genome shotgun sequence of Dactylosporangium siamense NBRC 106093.</title>
        <authorList>
            <person name="Komaki H."/>
            <person name="Tamura T."/>
        </authorList>
    </citation>
    <scope>NUCLEOTIDE SEQUENCE</scope>
    <source>
        <strain evidence="5">NBRC 106093</strain>
    </source>
</reference>
<evidence type="ECO:0000256" key="2">
    <source>
        <dbReference type="ARBA" id="ARBA00023125"/>
    </source>
</evidence>
<dbReference type="GO" id="GO:0003700">
    <property type="term" value="F:DNA-binding transcription factor activity"/>
    <property type="evidence" value="ECO:0007669"/>
    <property type="project" value="InterPro"/>
</dbReference>
<evidence type="ECO:0000256" key="3">
    <source>
        <dbReference type="ARBA" id="ARBA00023163"/>
    </source>
</evidence>
<dbReference type="InterPro" id="IPR011711">
    <property type="entry name" value="GntR_C"/>
</dbReference>
<organism evidence="5 6">
    <name type="scientific">Dactylosporangium siamense</name>
    <dbReference type="NCBI Taxonomy" id="685454"/>
    <lineage>
        <taxon>Bacteria</taxon>
        <taxon>Bacillati</taxon>
        <taxon>Actinomycetota</taxon>
        <taxon>Actinomycetes</taxon>
        <taxon>Micromonosporales</taxon>
        <taxon>Micromonosporaceae</taxon>
        <taxon>Dactylosporangium</taxon>
    </lineage>
</organism>
<dbReference type="InterPro" id="IPR000524">
    <property type="entry name" value="Tscrpt_reg_HTH_GntR"/>
</dbReference>
<dbReference type="SMART" id="SM00345">
    <property type="entry name" value="HTH_GNTR"/>
    <property type="match status" value="1"/>
</dbReference>
<gene>
    <name evidence="5" type="ORF">Dsi01nite_003390</name>
</gene>
<keyword evidence="6" id="KW-1185">Reference proteome</keyword>
<dbReference type="Gene3D" id="1.10.10.10">
    <property type="entry name" value="Winged helix-like DNA-binding domain superfamily/Winged helix DNA-binding domain"/>
    <property type="match status" value="1"/>
</dbReference>
<dbReference type="RefSeq" id="WP_203844188.1">
    <property type="nucleotide sequence ID" value="NZ_BAAAVW010000005.1"/>
</dbReference>
<evidence type="ECO:0000256" key="1">
    <source>
        <dbReference type="ARBA" id="ARBA00023015"/>
    </source>
</evidence>
<accession>A0A919U948</accession>
<feature type="domain" description="HTH gntR-type" evidence="4">
    <location>
        <begin position="9"/>
        <end position="76"/>
    </location>
</feature>
<dbReference type="GO" id="GO:0003677">
    <property type="term" value="F:DNA binding"/>
    <property type="evidence" value="ECO:0007669"/>
    <property type="project" value="UniProtKB-KW"/>
</dbReference>
<keyword evidence="2" id="KW-0238">DNA-binding</keyword>
<evidence type="ECO:0000313" key="5">
    <source>
        <dbReference type="EMBL" id="GIG42298.1"/>
    </source>
</evidence>
<evidence type="ECO:0000259" key="4">
    <source>
        <dbReference type="PROSITE" id="PS50949"/>
    </source>
</evidence>
<keyword evidence="1" id="KW-0805">Transcription regulation</keyword>
<name>A0A919U948_9ACTN</name>
<dbReference type="InterPro" id="IPR036390">
    <property type="entry name" value="WH_DNA-bd_sf"/>
</dbReference>
<dbReference type="SMART" id="SM00895">
    <property type="entry name" value="FCD"/>
    <property type="match status" value="1"/>
</dbReference>
<dbReference type="SUPFAM" id="SSF46785">
    <property type="entry name" value="Winged helix' DNA-binding domain"/>
    <property type="match status" value="1"/>
</dbReference>
<dbReference type="Pfam" id="PF00392">
    <property type="entry name" value="GntR"/>
    <property type="match status" value="1"/>
</dbReference>
<sequence length="240" mass="26818">MPTGSKLRGSLYGRLVDTIGRQITTGELPAGATIFIDGLVEQHGISRPMVRECLRMLESKGMLEARPRLGTRVLGIGSWNLLDPDVIAWRMAGANLHDHLAEMMDLREAVEPVAARMATTNIKPAQLSLLRECAETMQATRVRGDYHAYLVADVRFHDTLLSASGNKIFAQLSHAVESALRGRQQTNLFPDEVPRVQVDAHLTIVECMERGDPAAVEQAARDQLRVTREEIEERSRRWRS</sequence>
<dbReference type="PROSITE" id="PS50949">
    <property type="entry name" value="HTH_GNTR"/>
    <property type="match status" value="1"/>
</dbReference>
<protein>
    <submittedName>
        <fullName evidence="5">Transcriptional regulator</fullName>
    </submittedName>
</protein>
<dbReference type="PANTHER" id="PTHR43537:SF44">
    <property type="entry name" value="GNTR FAMILY REGULATORY PROTEIN"/>
    <property type="match status" value="1"/>
</dbReference>
<proteinExistence type="predicted"/>
<dbReference type="EMBL" id="BONQ01000010">
    <property type="protein sequence ID" value="GIG42298.1"/>
    <property type="molecule type" value="Genomic_DNA"/>
</dbReference>
<dbReference type="CDD" id="cd07377">
    <property type="entry name" value="WHTH_GntR"/>
    <property type="match status" value="1"/>
</dbReference>
<dbReference type="Pfam" id="PF07729">
    <property type="entry name" value="FCD"/>
    <property type="match status" value="1"/>
</dbReference>
<dbReference type="AlphaFoldDB" id="A0A919U948"/>
<dbReference type="Gene3D" id="1.20.120.530">
    <property type="entry name" value="GntR ligand-binding domain-like"/>
    <property type="match status" value="1"/>
</dbReference>
<keyword evidence="3" id="KW-0804">Transcription</keyword>
<evidence type="ECO:0000313" key="6">
    <source>
        <dbReference type="Proteomes" id="UP000660611"/>
    </source>
</evidence>
<dbReference type="SUPFAM" id="SSF48008">
    <property type="entry name" value="GntR ligand-binding domain-like"/>
    <property type="match status" value="1"/>
</dbReference>